<dbReference type="STRING" id="909626.AQJ91_37045"/>
<dbReference type="SUPFAM" id="SSF81296">
    <property type="entry name" value="E set domains"/>
    <property type="match status" value="1"/>
</dbReference>
<keyword evidence="3" id="KW-0472">Membrane</keyword>
<name>A0A101UST6_9ACTN</name>
<dbReference type="EMBL" id="LMXB01000093">
    <property type="protein sequence ID" value="KUO16229.1"/>
    <property type="molecule type" value="Genomic_DNA"/>
</dbReference>
<feature type="chain" id="PRO_5007108370" description="CopC domain-containing protein" evidence="4">
    <location>
        <begin position="31"/>
        <end position="196"/>
    </location>
</feature>
<dbReference type="OrthoDB" id="4311336at2"/>
<feature type="signal peptide" evidence="4">
    <location>
        <begin position="1"/>
        <end position="30"/>
    </location>
</feature>
<dbReference type="GO" id="GO:0005507">
    <property type="term" value="F:copper ion binding"/>
    <property type="evidence" value="ECO:0007669"/>
    <property type="project" value="InterPro"/>
</dbReference>
<evidence type="ECO:0000256" key="3">
    <source>
        <dbReference type="SAM" id="Phobius"/>
    </source>
</evidence>
<accession>A0A101UST6</accession>
<keyword evidence="3" id="KW-0812">Transmembrane</keyword>
<evidence type="ECO:0000256" key="1">
    <source>
        <dbReference type="ARBA" id="ARBA00022729"/>
    </source>
</evidence>
<keyword evidence="7" id="KW-1185">Reference proteome</keyword>
<dbReference type="InterPro" id="IPR014756">
    <property type="entry name" value="Ig_E-set"/>
</dbReference>
<dbReference type="RefSeq" id="WP_067030701.1">
    <property type="nucleotide sequence ID" value="NZ_KQ949107.1"/>
</dbReference>
<gene>
    <name evidence="6" type="ORF">AQJ91_37045</name>
</gene>
<dbReference type="AlphaFoldDB" id="A0A101UST6"/>
<reference evidence="6 7" key="1">
    <citation type="submission" date="2015-10" db="EMBL/GenBank/DDBJ databases">
        <title>Draft genome sequence of Streptomyces sp. RV15, isolated from a marine sponge.</title>
        <authorList>
            <person name="Ruckert C."/>
            <person name="Abdelmohsen U.R."/>
            <person name="Winkler A."/>
            <person name="Hentschel U."/>
            <person name="Kalinowski J."/>
            <person name="Kampfer P."/>
            <person name="Glaeser S."/>
        </authorList>
    </citation>
    <scope>NUCLEOTIDE SEQUENCE [LARGE SCALE GENOMIC DNA]</scope>
    <source>
        <strain evidence="6 7">RV15</strain>
    </source>
</reference>
<dbReference type="InterPro" id="IPR014755">
    <property type="entry name" value="Cu-Rt/internalin_Ig-like"/>
</dbReference>
<protein>
    <recommendedName>
        <fullName evidence="5">CopC domain-containing protein</fullName>
    </recommendedName>
</protein>
<feature type="transmembrane region" description="Helical" evidence="3">
    <location>
        <begin position="161"/>
        <end position="180"/>
    </location>
</feature>
<evidence type="ECO:0000313" key="6">
    <source>
        <dbReference type="EMBL" id="KUO16229.1"/>
    </source>
</evidence>
<evidence type="ECO:0000259" key="5">
    <source>
        <dbReference type="Pfam" id="PF04234"/>
    </source>
</evidence>
<dbReference type="GO" id="GO:0042597">
    <property type="term" value="C:periplasmic space"/>
    <property type="evidence" value="ECO:0007669"/>
    <property type="project" value="InterPro"/>
</dbReference>
<evidence type="ECO:0000313" key="7">
    <source>
        <dbReference type="Proteomes" id="UP000053260"/>
    </source>
</evidence>
<dbReference type="Pfam" id="PF04234">
    <property type="entry name" value="CopC"/>
    <property type="match status" value="1"/>
</dbReference>
<keyword evidence="2" id="KW-0186">Copper</keyword>
<organism evidence="6 7">
    <name type="scientific">Streptomyces dysideae</name>
    <dbReference type="NCBI Taxonomy" id="909626"/>
    <lineage>
        <taxon>Bacteria</taxon>
        <taxon>Bacillati</taxon>
        <taxon>Actinomycetota</taxon>
        <taxon>Actinomycetes</taxon>
        <taxon>Kitasatosporales</taxon>
        <taxon>Streptomycetaceae</taxon>
        <taxon>Streptomyces</taxon>
    </lineage>
</organism>
<dbReference type="GO" id="GO:0046688">
    <property type="term" value="P:response to copper ion"/>
    <property type="evidence" value="ECO:0007669"/>
    <property type="project" value="InterPro"/>
</dbReference>
<evidence type="ECO:0000256" key="4">
    <source>
        <dbReference type="SAM" id="SignalP"/>
    </source>
</evidence>
<feature type="domain" description="CopC" evidence="5">
    <location>
        <begin position="31"/>
        <end position="124"/>
    </location>
</feature>
<comment type="caution">
    <text evidence="6">The sequence shown here is derived from an EMBL/GenBank/DDBJ whole genome shotgun (WGS) entry which is preliminary data.</text>
</comment>
<dbReference type="InterPro" id="IPR007348">
    <property type="entry name" value="CopC_dom"/>
</dbReference>
<evidence type="ECO:0000256" key="2">
    <source>
        <dbReference type="ARBA" id="ARBA00023008"/>
    </source>
</evidence>
<sequence length="196" mass="19190">MRGLRLLRASAALLGCLCVLLLFGGTPAYAHTALKDATPGPGAEVAPGADVIALTFGRLQSGTTPKLGLTGPDGTAVPVGQPAVADDSVACAAVTPLRTGVHTLTYTVTSADGDTQSSAFQFEVADGAEPVAAPSPCQGLSLPAPDVDGGSSTILGLDRTTALIVLAAATVAVGGGVLTARTMRGARSAGRKGAAV</sequence>
<keyword evidence="3" id="KW-1133">Transmembrane helix</keyword>
<keyword evidence="1 4" id="KW-0732">Signal</keyword>
<proteinExistence type="predicted"/>
<dbReference type="Proteomes" id="UP000053260">
    <property type="component" value="Unassembled WGS sequence"/>
</dbReference>
<dbReference type="Gene3D" id="2.60.40.1220">
    <property type="match status" value="1"/>
</dbReference>